<evidence type="ECO:0000256" key="3">
    <source>
        <dbReference type="ARBA" id="ARBA00022801"/>
    </source>
</evidence>
<feature type="domain" description="Peptidase M24 C-terminal" evidence="6">
    <location>
        <begin position="534"/>
        <end position="594"/>
    </location>
</feature>
<dbReference type="Gene3D" id="3.40.350.10">
    <property type="entry name" value="Creatinase/prolidase N-terminal domain"/>
    <property type="match status" value="2"/>
</dbReference>
<name>A0A318EWF0_9FIRM</name>
<evidence type="ECO:0000259" key="5">
    <source>
        <dbReference type="Pfam" id="PF01321"/>
    </source>
</evidence>
<dbReference type="Gene3D" id="3.90.230.10">
    <property type="entry name" value="Creatinase/methionine aminopeptidase superfamily"/>
    <property type="match status" value="1"/>
</dbReference>
<evidence type="ECO:0000313" key="7">
    <source>
        <dbReference type="EMBL" id="PXV95396.1"/>
    </source>
</evidence>
<dbReference type="InterPro" id="IPR036005">
    <property type="entry name" value="Creatinase/aminopeptidase-like"/>
</dbReference>
<reference evidence="7 8" key="1">
    <citation type="submission" date="2018-05" db="EMBL/GenBank/DDBJ databases">
        <title>Genomic Encyclopedia of Type Strains, Phase IV (KMG-IV): sequencing the most valuable type-strain genomes for metagenomic binning, comparative biology and taxonomic classification.</title>
        <authorList>
            <person name="Goeker M."/>
        </authorList>
    </citation>
    <scope>NUCLEOTIDE SEQUENCE [LARGE SCALE GENOMIC DNA]</scope>
    <source>
        <strain evidence="7 8">DSM 28816</strain>
    </source>
</reference>
<dbReference type="CDD" id="cd01085">
    <property type="entry name" value="APP"/>
    <property type="match status" value="1"/>
</dbReference>
<dbReference type="Pfam" id="PF01321">
    <property type="entry name" value="Creatinase_N"/>
    <property type="match status" value="1"/>
</dbReference>
<dbReference type="InterPro" id="IPR000994">
    <property type="entry name" value="Pept_M24"/>
</dbReference>
<feature type="domain" description="Creatinase N-terminal" evidence="5">
    <location>
        <begin position="5"/>
        <end position="139"/>
    </location>
</feature>
<evidence type="ECO:0000313" key="8">
    <source>
        <dbReference type="Proteomes" id="UP000247523"/>
    </source>
</evidence>
<dbReference type="InterPro" id="IPR032416">
    <property type="entry name" value="Peptidase_M24_C"/>
</dbReference>
<dbReference type="PANTHER" id="PTHR43763:SF6">
    <property type="entry name" value="XAA-PRO AMINOPEPTIDASE 1"/>
    <property type="match status" value="1"/>
</dbReference>
<dbReference type="InterPro" id="IPR033740">
    <property type="entry name" value="Pept_M24B"/>
</dbReference>
<feature type="domain" description="Peptidase M24" evidence="4">
    <location>
        <begin position="307"/>
        <end position="525"/>
    </location>
</feature>
<organism evidence="7 8">
    <name type="scientific">Lachnotalea glycerini</name>
    <dbReference type="NCBI Taxonomy" id="1763509"/>
    <lineage>
        <taxon>Bacteria</taxon>
        <taxon>Bacillati</taxon>
        <taxon>Bacillota</taxon>
        <taxon>Clostridia</taxon>
        <taxon>Lachnospirales</taxon>
        <taxon>Lachnospiraceae</taxon>
        <taxon>Lachnotalea</taxon>
    </lineage>
</organism>
<dbReference type="Pfam" id="PF00557">
    <property type="entry name" value="Peptidase_M24"/>
    <property type="match status" value="1"/>
</dbReference>
<dbReference type="Pfam" id="PF16189">
    <property type="entry name" value="Creatinase_N_2"/>
    <property type="match status" value="1"/>
</dbReference>
<dbReference type="SUPFAM" id="SSF53092">
    <property type="entry name" value="Creatinase/prolidase N-terminal domain"/>
    <property type="match status" value="1"/>
</dbReference>
<dbReference type="SUPFAM" id="SSF55920">
    <property type="entry name" value="Creatinase/aminopeptidase"/>
    <property type="match status" value="1"/>
</dbReference>
<dbReference type="GO" id="GO:0046872">
    <property type="term" value="F:metal ion binding"/>
    <property type="evidence" value="ECO:0007669"/>
    <property type="project" value="UniProtKB-KW"/>
</dbReference>
<dbReference type="InterPro" id="IPR000587">
    <property type="entry name" value="Creatinase_N"/>
</dbReference>
<evidence type="ECO:0000259" key="6">
    <source>
        <dbReference type="Pfam" id="PF16188"/>
    </source>
</evidence>
<dbReference type="GO" id="GO:0005737">
    <property type="term" value="C:cytoplasm"/>
    <property type="evidence" value="ECO:0007669"/>
    <property type="project" value="UniProtKB-ARBA"/>
</dbReference>
<keyword evidence="7" id="KW-0645">Protease</keyword>
<dbReference type="InterPro" id="IPR029149">
    <property type="entry name" value="Creatin/AminoP/Spt16_N"/>
</dbReference>
<gene>
    <name evidence="7" type="ORF">C8E03_10125</name>
</gene>
<dbReference type="GO" id="GO:0070006">
    <property type="term" value="F:metalloaminopeptidase activity"/>
    <property type="evidence" value="ECO:0007669"/>
    <property type="project" value="InterPro"/>
</dbReference>
<proteinExistence type="inferred from homology"/>
<sequence length="594" mass="67854">MIKNRLQALRALMKEKNVDIYFIPTSDFHQSEYVGEYFKCRSYMSGFTGSDGNLVITLTQAFLWADGRYFIQAERQLQDSSIELFKMGEEKVPTVKEFIEETISKGQTLGFDGRVVSCELGEELENIVDKKEAFIKYDEDLVDLIWKNRPKLAHEKAFIIEEKYSGMSTNRKIEQIRNKLIKAGADTHIITSLDDIAWLFNIRGNDIDSNPVVLSYAVITDTEAMLFLNESVLDQKVGAELTKNNIIIKDYQDIYEYVKQIDGDKMVLLDQTKVNYSIVKLIKAGIINEINPTTLLKAVKNKVEIENTRNAHIKDGVAFTKFMYWLKNNVGKQEMTEISVSDYLYHMRSVQEGFIEVSFDTICAYKENAAMMHYSANESSNAKLLAEGLLLVDSGGQYYEGTTDITRTMALGVISDEQKVHFTAVVIGMLNLLNARFLYGSRGINLDILARAPIWELDIDYKCGTGHGVGHILNVHEGPNGIRPRLLKNNEMNCIFEEGMITTDEPGIYIEGSHGIRIENELVCRKGTKNQHGQFMFFENLTFAPIDLDAIQPELMSIKEKSMLNAYHKDVFEKLSPYMNQEEVEWLKKYTREI</sequence>
<dbReference type="PANTHER" id="PTHR43763">
    <property type="entry name" value="XAA-PRO AMINOPEPTIDASE 1"/>
    <property type="match status" value="1"/>
</dbReference>
<comment type="similarity">
    <text evidence="1">Belongs to the peptidase M24B family.</text>
</comment>
<dbReference type="EMBL" id="QICS01000001">
    <property type="protein sequence ID" value="PXV95396.1"/>
    <property type="molecule type" value="Genomic_DNA"/>
</dbReference>
<dbReference type="Proteomes" id="UP000247523">
    <property type="component" value="Unassembled WGS sequence"/>
</dbReference>
<dbReference type="AlphaFoldDB" id="A0A318EWF0"/>
<evidence type="ECO:0000256" key="1">
    <source>
        <dbReference type="ARBA" id="ARBA00008766"/>
    </source>
</evidence>
<evidence type="ECO:0000259" key="4">
    <source>
        <dbReference type="Pfam" id="PF00557"/>
    </source>
</evidence>
<protein>
    <submittedName>
        <fullName evidence="7">Xaa-Pro aminopeptidase</fullName>
    </submittedName>
</protein>
<dbReference type="Pfam" id="PF16188">
    <property type="entry name" value="Peptidase_M24_C"/>
    <property type="match status" value="1"/>
</dbReference>
<dbReference type="FunFam" id="3.40.350.10:FF:000003">
    <property type="entry name" value="Xaa-pro aminopeptidase P"/>
    <property type="match status" value="1"/>
</dbReference>
<evidence type="ECO:0000256" key="2">
    <source>
        <dbReference type="ARBA" id="ARBA00022723"/>
    </source>
</evidence>
<accession>A0A318EWF0</accession>
<dbReference type="FunFam" id="3.90.230.10:FF:000009">
    <property type="entry name" value="xaa-Pro aminopeptidase 2"/>
    <property type="match status" value="1"/>
</dbReference>
<keyword evidence="3" id="KW-0378">Hydrolase</keyword>
<dbReference type="RefSeq" id="WP_110289929.1">
    <property type="nucleotide sequence ID" value="NZ_QICS01000001.1"/>
</dbReference>
<keyword evidence="7" id="KW-0031">Aminopeptidase</keyword>
<keyword evidence="2" id="KW-0479">Metal-binding</keyword>
<comment type="caution">
    <text evidence="7">The sequence shown here is derived from an EMBL/GenBank/DDBJ whole genome shotgun (WGS) entry which is preliminary data.</text>
</comment>
<dbReference type="InterPro" id="IPR050422">
    <property type="entry name" value="X-Pro_aminopeptidase_P"/>
</dbReference>